<evidence type="ECO:0000313" key="2">
    <source>
        <dbReference type="EMBL" id="MBC8539345.1"/>
    </source>
</evidence>
<evidence type="ECO:0000313" key="3">
    <source>
        <dbReference type="Proteomes" id="UP000617951"/>
    </source>
</evidence>
<evidence type="ECO:0000256" key="1">
    <source>
        <dbReference type="SAM" id="SignalP"/>
    </source>
</evidence>
<keyword evidence="3" id="KW-1185">Reference proteome</keyword>
<dbReference type="EMBL" id="JACRSS010000006">
    <property type="protein sequence ID" value="MBC8539345.1"/>
    <property type="molecule type" value="Genomic_DNA"/>
</dbReference>
<keyword evidence="1" id="KW-0732">Signal</keyword>
<gene>
    <name evidence="2" type="ORF">H8693_10445</name>
</gene>
<protein>
    <submittedName>
        <fullName evidence="2">Uncharacterized protein</fullName>
    </submittedName>
</protein>
<organism evidence="2 3">
    <name type="scientific">Guopingia tenuis</name>
    <dbReference type="NCBI Taxonomy" id="2763656"/>
    <lineage>
        <taxon>Bacteria</taxon>
        <taxon>Bacillati</taxon>
        <taxon>Bacillota</taxon>
        <taxon>Clostridia</taxon>
        <taxon>Christensenellales</taxon>
        <taxon>Christensenellaceae</taxon>
        <taxon>Guopingia</taxon>
    </lineage>
</organism>
<accession>A0A926HXR7</accession>
<sequence>MKKKARKIVVCVMVVMSIFAVCSTAFAVGETLSHSGTSKSGYYTTNSVPQKHDPYLKCQAWTTNPSSATMRAYPVYKKNDVGNWIQIVDDEPARYGTKFELPSHNDLWHVHLRIMNVGSYQGYSVYSSGNWQLVDA</sequence>
<name>A0A926HXR7_9FIRM</name>
<dbReference type="RefSeq" id="WP_249280928.1">
    <property type="nucleotide sequence ID" value="NZ_JACRSS010000006.1"/>
</dbReference>
<dbReference type="AlphaFoldDB" id="A0A926HXR7"/>
<comment type="caution">
    <text evidence="2">The sequence shown here is derived from an EMBL/GenBank/DDBJ whole genome shotgun (WGS) entry which is preliminary data.</text>
</comment>
<dbReference type="Proteomes" id="UP000617951">
    <property type="component" value="Unassembled WGS sequence"/>
</dbReference>
<feature type="signal peptide" evidence="1">
    <location>
        <begin position="1"/>
        <end position="27"/>
    </location>
</feature>
<proteinExistence type="predicted"/>
<feature type="chain" id="PRO_5037003418" evidence="1">
    <location>
        <begin position="28"/>
        <end position="136"/>
    </location>
</feature>
<reference evidence="2" key="1">
    <citation type="submission" date="2020-08" db="EMBL/GenBank/DDBJ databases">
        <title>Genome public.</title>
        <authorList>
            <person name="Liu C."/>
            <person name="Sun Q."/>
        </authorList>
    </citation>
    <scope>NUCLEOTIDE SEQUENCE</scope>
    <source>
        <strain evidence="2">NSJ-63</strain>
    </source>
</reference>